<dbReference type="GO" id="GO:0008236">
    <property type="term" value="F:serine-type peptidase activity"/>
    <property type="evidence" value="ECO:0007669"/>
    <property type="project" value="UniProtKB-KW"/>
</dbReference>
<evidence type="ECO:0000313" key="9">
    <source>
        <dbReference type="EMBL" id="PQA58749.1"/>
    </source>
</evidence>
<dbReference type="OrthoDB" id="9764363at2"/>
<gene>
    <name evidence="9" type="primary">sppA</name>
    <name evidence="9" type="ORF">C5O19_03535</name>
</gene>
<evidence type="ECO:0000256" key="3">
    <source>
        <dbReference type="ARBA" id="ARBA00022670"/>
    </source>
</evidence>
<evidence type="ECO:0000256" key="2">
    <source>
        <dbReference type="ARBA" id="ARBA00008683"/>
    </source>
</evidence>
<comment type="caution">
    <text evidence="9">The sequence shown here is derived from an EMBL/GenBank/DDBJ whole genome shotgun (WGS) entry which is preliminary data.</text>
</comment>
<evidence type="ECO:0000256" key="1">
    <source>
        <dbReference type="ARBA" id="ARBA00004370"/>
    </source>
</evidence>
<dbReference type="CDD" id="cd07023">
    <property type="entry name" value="S49_Sppa_N_C"/>
    <property type="match status" value="1"/>
</dbReference>
<dbReference type="InterPro" id="IPR004635">
    <property type="entry name" value="Pept_S49_SppA"/>
</dbReference>
<evidence type="ECO:0000256" key="6">
    <source>
        <dbReference type="ARBA" id="ARBA00023136"/>
    </source>
</evidence>
<accession>A0A2S7IM71</accession>
<keyword evidence="10" id="KW-1185">Reference proteome</keyword>
<evidence type="ECO:0000256" key="5">
    <source>
        <dbReference type="ARBA" id="ARBA00022825"/>
    </source>
</evidence>
<keyword evidence="5" id="KW-0720">Serine protease</keyword>
<name>A0A2S7IM71_9BACT</name>
<dbReference type="InterPro" id="IPR047217">
    <property type="entry name" value="S49_SppA_67K_type_N"/>
</dbReference>
<evidence type="ECO:0000256" key="4">
    <source>
        <dbReference type="ARBA" id="ARBA00022801"/>
    </source>
</evidence>
<reference evidence="10" key="1">
    <citation type="submission" date="2018-02" db="EMBL/GenBank/DDBJ databases">
        <title>Genome sequencing of Solimonas sp. HR-BB.</title>
        <authorList>
            <person name="Lee Y."/>
            <person name="Jeon C.O."/>
        </authorList>
    </citation>
    <scope>NUCLEOTIDE SEQUENCE [LARGE SCALE GENOMIC DNA]</scope>
    <source>
        <strain evidence="10">HR-U</strain>
    </source>
</reference>
<dbReference type="GO" id="GO:0016020">
    <property type="term" value="C:membrane"/>
    <property type="evidence" value="ECO:0007669"/>
    <property type="project" value="UniProtKB-SubCell"/>
</dbReference>
<dbReference type="PANTHER" id="PTHR33209:SF1">
    <property type="entry name" value="PEPTIDASE S49 DOMAIN-CONTAINING PROTEIN"/>
    <property type="match status" value="1"/>
</dbReference>
<dbReference type="EMBL" id="PTRA01000001">
    <property type="protein sequence ID" value="PQA58749.1"/>
    <property type="molecule type" value="Genomic_DNA"/>
</dbReference>
<organism evidence="9 10">
    <name type="scientific">Siphonobacter curvatus</name>
    <dbReference type="NCBI Taxonomy" id="2094562"/>
    <lineage>
        <taxon>Bacteria</taxon>
        <taxon>Pseudomonadati</taxon>
        <taxon>Bacteroidota</taxon>
        <taxon>Cytophagia</taxon>
        <taxon>Cytophagales</taxon>
        <taxon>Cytophagaceae</taxon>
        <taxon>Siphonobacter</taxon>
    </lineage>
</organism>
<dbReference type="SUPFAM" id="SSF52096">
    <property type="entry name" value="ClpP/crotonase"/>
    <property type="match status" value="2"/>
</dbReference>
<dbReference type="NCBIfam" id="TIGR00705">
    <property type="entry name" value="SppA_67K"/>
    <property type="match status" value="1"/>
</dbReference>
<dbReference type="InterPro" id="IPR029045">
    <property type="entry name" value="ClpP/crotonase-like_dom_sf"/>
</dbReference>
<dbReference type="PANTHER" id="PTHR33209">
    <property type="entry name" value="PROTEASE 4"/>
    <property type="match status" value="1"/>
</dbReference>
<feature type="domain" description="Peptidase S49" evidence="8">
    <location>
        <begin position="124"/>
        <end position="277"/>
    </location>
</feature>
<protein>
    <submittedName>
        <fullName evidence="9">Signal peptide peptidase SppA</fullName>
    </submittedName>
</protein>
<keyword evidence="3" id="KW-0645">Protease</keyword>
<dbReference type="Pfam" id="PF01343">
    <property type="entry name" value="Peptidase_S49"/>
    <property type="match status" value="2"/>
</dbReference>
<keyword evidence="6" id="KW-0472">Membrane</keyword>
<dbReference type="Gene3D" id="3.90.226.10">
    <property type="entry name" value="2-enoyl-CoA Hydratase, Chain A, domain 1"/>
    <property type="match status" value="4"/>
</dbReference>
<feature type="active site" description="Nucleophile" evidence="7">
    <location>
        <position position="388"/>
    </location>
</feature>
<dbReference type="CDD" id="cd07018">
    <property type="entry name" value="S49_SppA_67K_type"/>
    <property type="match status" value="1"/>
</dbReference>
<dbReference type="InterPro" id="IPR004634">
    <property type="entry name" value="Pept_S49_pIV"/>
</dbReference>
<proteinExistence type="inferred from homology"/>
<dbReference type="PIRSF" id="PIRSF001217">
    <property type="entry name" value="Protease_4_SppA"/>
    <property type="match status" value="1"/>
</dbReference>
<dbReference type="NCBIfam" id="TIGR00706">
    <property type="entry name" value="SppA_dom"/>
    <property type="match status" value="1"/>
</dbReference>
<keyword evidence="4" id="KW-0378">Hydrolase</keyword>
<sequence length="589" mass="65516">MLQFLKYVLATLVGLVLFSILSVFVLLGIASIAGSGSSDVVIEENSILKLDLNKSFTEHDNKTNPFSDLGGPFVNTEVVGVVQLKEALTKAKADSKIKGIYLKANSPSAGWAVLEEVRAALNDFKKSGKFVYAYGETYSEQGYYLSSMADKVYVNPAGGIDFNGLNAEYEFYKGTFDKLDIKPVVFRVGNYKSAVEPFLRENMSDENREQTRSFLNSIYNQVLAEISESRGVSVPELKTVADSLQAYEPQDALKHKLVTNVGYYDEFESAIRKNLKLKEDDKLKYVGLSKYLKTSDDSKAPNTDNKIAVIIAQGDIVDGDNDSDNQIASEKMAAEIRKARKDKNVKAIVLRINSPGGSGLASEVMWREIQKAKEQKPIIASMSTYAASGGYYMAMGCNKIVAQPTTITGSIGVFSLFFRVDEFTKNKLGITFDRVNTNAHSDYPTLTREMDEFEKNRFQKSTDRFYEVFTAKAAQGRKMPVEKLRAIAGGRVWSGLEGKQNGLVDELGGLEKAIQIAASEAKLKAGEYRVRYPAKKDFYQTLFDTAEDEQEARVMLATFGDLVPYVQKLKKLQTLNGIQARLPYEVRIR</sequence>
<dbReference type="Proteomes" id="UP000239590">
    <property type="component" value="Unassembled WGS sequence"/>
</dbReference>
<evidence type="ECO:0000256" key="7">
    <source>
        <dbReference type="PIRSR" id="PIRSR001217-1"/>
    </source>
</evidence>
<evidence type="ECO:0000313" key="10">
    <source>
        <dbReference type="Proteomes" id="UP000239590"/>
    </source>
</evidence>
<dbReference type="AlphaFoldDB" id="A0A2S7IM71"/>
<dbReference type="InterPro" id="IPR002142">
    <property type="entry name" value="Peptidase_S49"/>
</dbReference>
<dbReference type="InterPro" id="IPR047272">
    <property type="entry name" value="S49_SppA_C"/>
</dbReference>
<feature type="domain" description="Peptidase S49" evidence="8">
    <location>
        <begin position="372"/>
        <end position="524"/>
    </location>
</feature>
<feature type="active site" description="Proton donor/acceptor" evidence="7">
    <location>
        <position position="192"/>
    </location>
</feature>
<comment type="similarity">
    <text evidence="2">Belongs to the peptidase S49 family.</text>
</comment>
<evidence type="ECO:0000259" key="8">
    <source>
        <dbReference type="Pfam" id="PF01343"/>
    </source>
</evidence>
<dbReference type="GO" id="GO:0006465">
    <property type="term" value="P:signal peptide processing"/>
    <property type="evidence" value="ECO:0007669"/>
    <property type="project" value="InterPro"/>
</dbReference>
<comment type="subcellular location">
    <subcellularLocation>
        <location evidence="1">Membrane</location>
    </subcellularLocation>
</comment>